<keyword evidence="1" id="KW-0472">Membrane</keyword>
<feature type="transmembrane region" description="Helical" evidence="1">
    <location>
        <begin position="150"/>
        <end position="169"/>
    </location>
</feature>
<reference evidence="3" key="1">
    <citation type="submission" date="2019-12" db="UniProtKB">
        <authorList>
            <consortium name="WormBaseParasite"/>
        </authorList>
    </citation>
    <scope>IDENTIFICATION</scope>
</reference>
<sequence length="228" mass="25568">MRPNREVILVLSNLNILLGALSGVVGSIVLLNCKEYKHINCGLLSGLVLFVFGVFGYRKHDGTEQELKNVRNCSCCMIPILLIALLSGSLGVHCERTAKYSNTTNLRVCHAITEVILPMCMVKEKPSNITQAARANLIKIRDTGITMHTFLISCTVIMLACNLCLCIIIPEIIKQEVYEYHPGTAADQHYQFDNNELLENEALARKTDLEKHQLQWSLQENARKQEAD</sequence>
<dbReference type="WBParaSite" id="TMUE_1000005123.1">
    <property type="protein sequence ID" value="TMUE_1000005123.1"/>
    <property type="gene ID" value="WBGene00285366"/>
</dbReference>
<keyword evidence="1" id="KW-0812">Transmembrane</keyword>
<proteinExistence type="predicted"/>
<dbReference type="Proteomes" id="UP000046395">
    <property type="component" value="Unassembled WGS sequence"/>
</dbReference>
<evidence type="ECO:0000313" key="2">
    <source>
        <dbReference type="Proteomes" id="UP000046395"/>
    </source>
</evidence>
<keyword evidence="2" id="KW-1185">Reference proteome</keyword>
<name>A0A5S6QD28_TRIMR</name>
<feature type="transmembrane region" description="Helical" evidence="1">
    <location>
        <begin position="37"/>
        <end position="57"/>
    </location>
</feature>
<accession>A0A5S6QD28</accession>
<protein>
    <submittedName>
        <fullName evidence="3">Uncharacterized protein</fullName>
    </submittedName>
</protein>
<dbReference type="AlphaFoldDB" id="A0A5S6QD28"/>
<feature type="transmembrane region" description="Helical" evidence="1">
    <location>
        <begin position="7"/>
        <end position="31"/>
    </location>
</feature>
<evidence type="ECO:0000313" key="3">
    <source>
        <dbReference type="WBParaSite" id="TMUE_1000005123.1"/>
    </source>
</evidence>
<feature type="transmembrane region" description="Helical" evidence="1">
    <location>
        <begin position="69"/>
        <end position="92"/>
    </location>
</feature>
<organism evidence="2 3">
    <name type="scientific">Trichuris muris</name>
    <name type="common">Mouse whipworm</name>
    <dbReference type="NCBI Taxonomy" id="70415"/>
    <lineage>
        <taxon>Eukaryota</taxon>
        <taxon>Metazoa</taxon>
        <taxon>Ecdysozoa</taxon>
        <taxon>Nematoda</taxon>
        <taxon>Enoplea</taxon>
        <taxon>Dorylaimia</taxon>
        <taxon>Trichinellida</taxon>
        <taxon>Trichuridae</taxon>
        <taxon>Trichuris</taxon>
    </lineage>
</organism>
<evidence type="ECO:0000256" key="1">
    <source>
        <dbReference type="SAM" id="Phobius"/>
    </source>
</evidence>
<keyword evidence="1" id="KW-1133">Transmembrane helix</keyword>